<sequence>MLPLKIALFTFFVLSSFFPLYGQKKPPMMEWKNCVHYLMQFPNYEGYQPPQDILKEGCPWGNWVTFPQKIVAIEAKVSPWKDPIELFKSKDFEAMYHYPDYYQEAVLDYLANPDYNDNQKKICVYAMRHISDIIDLLGEIYYLYQAKKLSTSVFEILVKQVFIVTEPHKWVNKRKNKLLDLLQAIVDMPVTTVSLKKVIKRALSGLYPDDCPYKDNFPKSYNQYAGISFPQKICDAIQQEYIEYDPYYIPQDVSQSSSYIPEFLILVDHPSHYLMSGNYYIFDQPKCQSKVARFWAIVMMHQLGAFQGDILKYDVLINSACNYYYFSPDSTKGMSLLLMESLFLRKGLSCFKYPFFILNQEDKDLQRALHRFIALPTIPCGLKEIAKKILAGTLATPQEMEYMKGYIAFRKKYFTLYETVLPSQ</sequence>
<dbReference type="KEGG" id="cher:DK880_00282"/>
<dbReference type="Proteomes" id="UP000245872">
    <property type="component" value="Chromosome"/>
</dbReference>
<keyword evidence="2" id="KW-1185">Reference proteome</keyword>
<proteinExistence type="predicted"/>
<organism evidence="1 2">
    <name type="scientific">Candidatus Cardinium hertigii</name>
    <dbReference type="NCBI Taxonomy" id="247481"/>
    <lineage>
        <taxon>Bacteria</taxon>
        <taxon>Pseudomonadati</taxon>
        <taxon>Bacteroidota</taxon>
        <taxon>Cytophagia</taxon>
        <taxon>Cytophagales</taxon>
        <taxon>Amoebophilaceae</taxon>
        <taxon>Candidatus Cardinium</taxon>
    </lineage>
</organism>
<reference evidence="1 2" key="1">
    <citation type="submission" date="2018-05" db="EMBL/GenBank/DDBJ databases">
        <title>Candidatus Cardinium hertigii Genome Assembly.</title>
        <authorList>
            <person name="Showmaker K.C."/>
            <person name="Walden K.O."/>
            <person name="Fields C.J."/>
            <person name="Lambert K.N."/>
            <person name="Hudson M.E."/>
        </authorList>
    </citation>
    <scope>NUCLEOTIDE SEQUENCE [LARGE SCALE GENOMIC DNA]</scope>
    <source>
        <strain evidence="2">cHgTN10</strain>
    </source>
</reference>
<dbReference type="EMBL" id="CP029619">
    <property type="protein sequence ID" value="AWN81614.1"/>
    <property type="molecule type" value="Genomic_DNA"/>
</dbReference>
<name>A0A2Z3LGT8_9BACT</name>
<gene>
    <name evidence="1" type="ORF">DK880_00282</name>
</gene>
<accession>A0A2Z3LGT8</accession>
<dbReference type="AlphaFoldDB" id="A0A2Z3LGT8"/>
<evidence type="ECO:0000313" key="1">
    <source>
        <dbReference type="EMBL" id="AWN81614.1"/>
    </source>
</evidence>
<protein>
    <submittedName>
        <fullName evidence="1">Uncharacterized protein</fullName>
    </submittedName>
</protein>
<evidence type="ECO:0000313" key="2">
    <source>
        <dbReference type="Proteomes" id="UP000245872"/>
    </source>
</evidence>